<feature type="transmembrane region" description="Helical" evidence="7">
    <location>
        <begin position="267"/>
        <end position="291"/>
    </location>
</feature>
<comment type="similarity">
    <text evidence="5">Belongs to the SAT4 family.</text>
</comment>
<evidence type="ECO:0000256" key="6">
    <source>
        <dbReference type="SAM" id="MobiDB-lite"/>
    </source>
</evidence>
<evidence type="ECO:0000256" key="3">
    <source>
        <dbReference type="ARBA" id="ARBA00022989"/>
    </source>
</evidence>
<dbReference type="PANTHER" id="PTHR33048">
    <property type="entry name" value="PTH11-LIKE INTEGRAL MEMBRANE PROTEIN (AFU_ORTHOLOGUE AFUA_5G11245)"/>
    <property type="match status" value="1"/>
</dbReference>
<dbReference type="Pfam" id="PF20684">
    <property type="entry name" value="Fung_rhodopsin"/>
    <property type="match status" value="1"/>
</dbReference>
<dbReference type="EMBL" id="JAULSV010000003">
    <property type="protein sequence ID" value="KAK0649611.1"/>
    <property type="molecule type" value="Genomic_DNA"/>
</dbReference>
<keyword evidence="4 7" id="KW-0472">Membrane</keyword>
<evidence type="ECO:0000256" key="5">
    <source>
        <dbReference type="ARBA" id="ARBA00038359"/>
    </source>
</evidence>
<name>A0AA40CS97_9PEZI</name>
<keyword evidence="2 7" id="KW-0812">Transmembrane</keyword>
<reference evidence="9" key="1">
    <citation type="submission" date="2023-06" db="EMBL/GenBank/DDBJ databases">
        <title>Genome-scale phylogeny and comparative genomics of the fungal order Sordariales.</title>
        <authorList>
            <consortium name="Lawrence Berkeley National Laboratory"/>
            <person name="Hensen N."/>
            <person name="Bonometti L."/>
            <person name="Westerberg I."/>
            <person name="Brannstrom I.O."/>
            <person name="Guillou S."/>
            <person name="Cros-Aarteil S."/>
            <person name="Calhoun S."/>
            <person name="Haridas S."/>
            <person name="Kuo A."/>
            <person name="Mondo S."/>
            <person name="Pangilinan J."/>
            <person name="Riley R."/>
            <person name="Labutti K."/>
            <person name="Andreopoulos B."/>
            <person name="Lipzen A."/>
            <person name="Chen C."/>
            <person name="Yanf M."/>
            <person name="Daum C."/>
            <person name="Ng V."/>
            <person name="Clum A."/>
            <person name="Steindorff A."/>
            <person name="Ohm R."/>
            <person name="Martin F."/>
            <person name="Silar P."/>
            <person name="Natvig D."/>
            <person name="Lalanne C."/>
            <person name="Gautier V."/>
            <person name="Ament-Velasquez S.L."/>
            <person name="Kruys A."/>
            <person name="Hutchinson M.I."/>
            <person name="Powell A.J."/>
            <person name="Barry K."/>
            <person name="Miller A.N."/>
            <person name="Grigoriev I.V."/>
            <person name="Debuchy R."/>
            <person name="Gladieux P."/>
            <person name="Thoren M.H."/>
            <person name="Johannesson H."/>
        </authorList>
    </citation>
    <scope>NUCLEOTIDE SEQUENCE</scope>
    <source>
        <strain evidence="9">SMH2532-1</strain>
    </source>
</reference>
<feature type="transmembrane region" description="Helical" evidence="7">
    <location>
        <begin position="40"/>
        <end position="61"/>
    </location>
</feature>
<evidence type="ECO:0000256" key="7">
    <source>
        <dbReference type="SAM" id="Phobius"/>
    </source>
</evidence>
<protein>
    <recommendedName>
        <fullName evidence="8">Rhodopsin domain-containing protein</fullName>
    </recommendedName>
</protein>
<dbReference type="AlphaFoldDB" id="A0AA40CS97"/>
<dbReference type="PANTHER" id="PTHR33048:SF42">
    <property type="entry name" value="INTEGRAL MEMBRANE PROTEIN"/>
    <property type="match status" value="1"/>
</dbReference>
<feature type="transmembrane region" description="Helical" evidence="7">
    <location>
        <begin position="73"/>
        <end position="96"/>
    </location>
</feature>
<feature type="transmembrane region" description="Helical" evidence="7">
    <location>
        <begin position="149"/>
        <end position="169"/>
    </location>
</feature>
<sequence length="438" mass="47521">MEAITVEEVFNTTTPLPTTPPRISNQDREAIDSMGPLMRVAVWALVGVSGLFLALRIYCKFLKHRGLWWDDHVLVAAWLALAADAAVNTVSLSLGFGMHTSDILPDNLPAIGLLGNLSSSLAILGAVWSKTSFGMTLLRITEHGTRASVWFIIVTMNLAMSISVLVTWIQCNPIPKGWDRSINGICWDPRVSAYYGVFAAVYSGLMDVVLALLPWSVIWGLQMRKKEKVGIALAMSMGVFAGCAAFIKSTKIPLVLDGDFTYEGYDLVIWGAAEVAITICAASVPLLRVLVREVRNITQRTERKYGQGDHDEDASSSFHRKSQGVGASRRSSTVVITGGPASGDPEKEKQWKLLALNFGYLPGLGFGSAKGDGNKSDHADNNAKALEAGIIGPADSRRASSGKILQIQEVTVQYHTSKENRNSRTPPAMTKRGDENMV</sequence>
<evidence type="ECO:0000256" key="4">
    <source>
        <dbReference type="ARBA" id="ARBA00023136"/>
    </source>
</evidence>
<gene>
    <name evidence="9" type="ORF">B0T16DRAFT_508436</name>
</gene>
<keyword evidence="10" id="KW-1185">Reference proteome</keyword>
<feature type="transmembrane region" description="Helical" evidence="7">
    <location>
        <begin position="108"/>
        <end position="128"/>
    </location>
</feature>
<feature type="domain" description="Rhodopsin" evidence="8">
    <location>
        <begin position="55"/>
        <end position="292"/>
    </location>
</feature>
<organism evidence="9 10">
    <name type="scientific">Cercophora newfieldiana</name>
    <dbReference type="NCBI Taxonomy" id="92897"/>
    <lineage>
        <taxon>Eukaryota</taxon>
        <taxon>Fungi</taxon>
        <taxon>Dikarya</taxon>
        <taxon>Ascomycota</taxon>
        <taxon>Pezizomycotina</taxon>
        <taxon>Sordariomycetes</taxon>
        <taxon>Sordariomycetidae</taxon>
        <taxon>Sordariales</taxon>
        <taxon>Lasiosphaeriaceae</taxon>
        <taxon>Cercophora</taxon>
    </lineage>
</organism>
<evidence type="ECO:0000256" key="2">
    <source>
        <dbReference type="ARBA" id="ARBA00022692"/>
    </source>
</evidence>
<dbReference type="GO" id="GO:0016020">
    <property type="term" value="C:membrane"/>
    <property type="evidence" value="ECO:0007669"/>
    <property type="project" value="UniProtKB-SubCell"/>
</dbReference>
<comment type="subcellular location">
    <subcellularLocation>
        <location evidence="1">Membrane</location>
        <topology evidence="1">Multi-pass membrane protein</topology>
    </subcellularLocation>
</comment>
<keyword evidence="3 7" id="KW-1133">Transmembrane helix</keyword>
<dbReference type="InterPro" id="IPR049326">
    <property type="entry name" value="Rhodopsin_dom_fungi"/>
</dbReference>
<comment type="caution">
    <text evidence="9">The sequence shown here is derived from an EMBL/GenBank/DDBJ whole genome shotgun (WGS) entry which is preliminary data.</text>
</comment>
<feature type="transmembrane region" description="Helical" evidence="7">
    <location>
        <begin position="229"/>
        <end position="247"/>
    </location>
</feature>
<evidence type="ECO:0000256" key="1">
    <source>
        <dbReference type="ARBA" id="ARBA00004141"/>
    </source>
</evidence>
<proteinExistence type="inferred from homology"/>
<feature type="transmembrane region" description="Helical" evidence="7">
    <location>
        <begin position="193"/>
        <end position="217"/>
    </location>
</feature>
<accession>A0AA40CS97</accession>
<feature type="region of interest" description="Disordered" evidence="6">
    <location>
        <begin position="415"/>
        <end position="438"/>
    </location>
</feature>
<evidence type="ECO:0000259" key="8">
    <source>
        <dbReference type="Pfam" id="PF20684"/>
    </source>
</evidence>
<feature type="region of interest" description="Disordered" evidence="6">
    <location>
        <begin position="301"/>
        <end position="346"/>
    </location>
</feature>
<dbReference type="InterPro" id="IPR052337">
    <property type="entry name" value="SAT4-like"/>
</dbReference>
<dbReference type="Proteomes" id="UP001174936">
    <property type="component" value="Unassembled WGS sequence"/>
</dbReference>
<evidence type="ECO:0000313" key="10">
    <source>
        <dbReference type="Proteomes" id="UP001174936"/>
    </source>
</evidence>
<evidence type="ECO:0000313" key="9">
    <source>
        <dbReference type="EMBL" id="KAK0649611.1"/>
    </source>
</evidence>